<sequence>MPDLVTTASVGVALAVAYLYHRYCRNEPFVPGLAFPQNLHAPLLGVAKHMGKLEASARVFVDAASSDGMVSFRLISMRVVAVTKAEPYRKPMPLIEKHIREHLGYNSLPVLMHDEWKVHRRILARAFHWEYLAAMVPAMAKVAAEAASVLLAASSADVYRVLQLSALDTIALTGFGFNRPLSFCSALDFKPERHLTDHMDGDVRAKDRAYRFMSFSGGPRNCVGMRFAVLEATCMLVAVLQKCVLSRSEDAPPLQPKARGIVRKPELGVWLQMSPRSSPPPA</sequence>
<evidence type="ECO:0008006" key="5">
    <source>
        <dbReference type="Google" id="ProtNLM"/>
    </source>
</evidence>
<keyword evidence="2" id="KW-0503">Monooxygenase</keyword>
<keyword evidence="2" id="KW-0408">Iron</keyword>
<dbReference type="GO" id="GO:0016705">
    <property type="term" value="F:oxidoreductase activity, acting on paired donors, with incorporation or reduction of molecular oxygen"/>
    <property type="evidence" value="ECO:0007669"/>
    <property type="project" value="InterPro"/>
</dbReference>
<protein>
    <recommendedName>
        <fullName evidence="5">Cytochrome P450</fullName>
    </recommendedName>
</protein>
<evidence type="ECO:0000256" key="1">
    <source>
        <dbReference type="ARBA" id="ARBA00010617"/>
    </source>
</evidence>
<dbReference type="GO" id="GO:0004497">
    <property type="term" value="F:monooxygenase activity"/>
    <property type="evidence" value="ECO:0007669"/>
    <property type="project" value="UniProtKB-KW"/>
</dbReference>
<dbReference type="KEGG" id="spar:SPRG_08873"/>
<dbReference type="VEuPathDB" id="FungiDB:SPRG_08873"/>
<dbReference type="GO" id="GO:0020037">
    <property type="term" value="F:heme binding"/>
    <property type="evidence" value="ECO:0007669"/>
    <property type="project" value="InterPro"/>
</dbReference>
<evidence type="ECO:0000313" key="4">
    <source>
        <dbReference type="Proteomes" id="UP000030745"/>
    </source>
</evidence>
<evidence type="ECO:0000313" key="3">
    <source>
        <dbReference type="EMBL" id="KDO25574.1"/>
    </source>
</evidence>
<dbReference type="RefSeq" id="XP_012203608.1">
    <property type="nucleotide sequence ID" value="XM_012348218.1"/>
</dbReference>
<reference evidence="3 4" key="1">
    <citation type="journal article" date="2013" name="PLoS Genet.">
        <title>Distinctive expansion of potential virulence genes in the genome of the oomycete fish pathogen Saprolegnia parasitica.</title>
        <authorList>
            <person name="Jiang R.H."/>
            <person name="de Bruijn I."/>
            <person name="Haas B.J."/>
            <person name="Belmonte R."/>
            <person name="Lobach L."/>
            <person name="Christie J."/>
            <person name="van den Ackerveken G."/>
            <person name="Bottin A."/>
            <person name="Bulone V."/>
            <person name="Diaz-Moreno S.M."/>
            <person name="Dumas B."/>
            <person name="Fan L."/>
            <person name="Gaulin E."/>
            <person name="Govers F."/>
            <person name="Grenville-Briggs L.J."/>
            <person name="Horner N.R."/>
            <person name="Levin J.Z."/>
            <person name="Mammella M."/>
            <person name="Meijer H.J."/>
            <person name="Morris P."/>
            <person name="Nusbaum C."/>
            <person name="Oome S."/>
            <person name="Phillips A.J."/>
            <person name="van Rooyen D."/>
            <person name="Rzeszutek E."/>
            <person name="Saraiva M."/>
            <person name="Secombes C.J."/>
            <person name="Seidl M.F."/>
            <person name="Snel B."/>
            <person name="Stassen J.H."/>
            <person name="Sykes S."/>
            <person name="Tripathy S."/>
            <person name="van den Berg H."/>
            <person name="Vega-Arreguin J.C."/>
            <person name="Wawra S."/>
            <person name="Young S.K."/>
            <person name="Zeng Q."/>
            <person name="Dieguez-Uribeondo J."/>
            <person name="Russ C."/>
            <person name="Tyler B.M."/>
            <person name="van West P."/>
        </authorList>
    </citation>
    <scope>NUCLEOTIDE SEQUENCE [LARGE SCALE GENOMIC DNA]</scope>
    <source>
        <strain evidence="3 4">CBS 223.65</strain>
    </source>
</reference>
<dbReference type="OrthoDB" id="2789670at2759"/>
<proteinExistence type="inferred from homology"/>
<dbReference type="PANTHER" id="PTHR24291:SF201">
    <property type="entry name" value="CYTOCHROME P450, FAMILY 4, SUBFAMILY B, POLYPEPTIDE 7"/>
    <property type="match status" value="1"/>
</dbReference>
<comment type="similarity">
    <text evidence="1 2">Belongs to the cytochrome P450 family.</text>
</comment>
<dbReference type="AlphaFoldDB" id="A0A067C470"/>
<dbReference type="InterPro" id="IPR001128">
    <property type="entry name" value="Cyt_P450"/>
</dbReference>
<keyword evidence="2" id="KW-0479">Metal-binding</keyword>
<dbReference type="Gene3D" id="1.10.630.10">
    <property type="entry name" value="Cytochrome P450"/>
    <property type="match status" value="2"/>
</dbReference>
<organism evidence="3 4">
    <name type="scientific">Saprolegnia parasitica (strain CBS 223.65)</name>
    <dbReference type="NCBI Taxonomy" id="695850"/>
    <lineage>
        <taxon>Eukaryota</taxon>
        <taxon>Sar</taxon>
        <taxon>Stramenopiles</taxon>
        <taxon>Oomycota</taxon>
        <taxon>Saprolegniomycetes</taxon>
        <taxon>Saprolegniales</taxon>
        <taxon>Saprolegniaceae</taxon>
        <taxon>Saprolegnia</taxon>
    </lineage>
</organism>
<gene>
    <name evidence="3" type="ORF">SPRG_08873</name>
</gene>
<dbReference type="SUPFAM" id="SSF48264">
    <property type="entry name" value="Cytochrome P450"/>
    <property type="match status" value="2"/>
</dbReference>
<dbReference type="InterPro" id="IPR050196">
    <property type="entry name" value="Cytochrome_P450_Monoox"/>
</dbReference>
<dbReference type="EMBL" id="KK583230">
    <property type="protein sequence ID" value="KDO25574.1"/>
    <property type="molecule type" value="Genomic_DNA"/>
</dbReference>
<dbReference type="STRING" id="695850.A0A067C470"/>
<keyword evidence="2" id="KW-0349">Heme</keyword>
<keyword evidence="4" id="KW-1185">Reference proteome</keyword>
<dbReference type="PROSITE" id="PS00086">
    <property type="entry name" value="CYTOCHROME_P450"/>
    <property type="match status" value="1"/>
</dbReference>
<name>A0A067C470_SAPPC</name>
<dbReference type="InterPro" id="IPR017972">
    <property type="entry name" value="Cyt_P450_CS"/>
</dbReference>
<evidence type="ECO:0000256" key="2">
    <source>
        <dbReference type="RuleBase" id="RU000461"/>
    </source>
</evidence>
<accession>A0A067C470</accession>
<dbReference type="Pfam" id="PF00067">
    <property type="entry name" value="p450"/>
    <property type="match status" value="1"/>
</dbReference>
<dbReference type="PANTHER" id="PTHR24291">
    <property type="entry name" value="CYTOCHROME P450 FAMILY 4"/>
    <property type="match status" value="1"/>
</dbReference>
<dbReference type="Proteomes" id="UP000030745">
    <property type="component" value="Unassembled WGS sequence"/>
</dbReference>
<dbReference type="GeneID" id="24131076"/>
<dbReference type="GO" id="GO:0005506">
    <property type="term" value="F:iron ion binding"/>
    <property type="evidence" value="ECO:0007669"/>
    <property type="project" value="InterPro"/>
</dbReference>
<keyword evidence="2" id="KW-0560">Oxidoreductase</keyword>
<dbReference type="InterPro" id="IPR036396">
    <property type="entry name" value="Cyt_P450_sf"/>
</dbReference>